<protein>
    <recommendedName>
        <fullName evidence="3">HdeA/HdeB family protein</fullName>
    </recommendedName>
</protein>
<name>A0ABU0BN65_9HYPH</name>
<gene>
    <name evidence="1" type="ORF">QO002_001496</name>
</gene>
<evidence type="ECO:0000313" key="1">
    <source>
        <dbReference type="EMBL" id="MDQ0319358.1"/>
    </source>
</evidence>
<sequence>MIFALMLTALMTTAEMPTAEPTAEALQSDLQTAYACQDIDGRKVWKGGLAYYIQSFVYDGETPEAGSDVATDAVLPGDNTPETMEEFEQACITIAPAQANSN</sequence>
<comment type="caution">
    <text evidence="1">The sequence shown here is derived from an EMBL/GenBank/DDBJ whole genome shotgun (WGS) entry which is preliminary data.</text>
</comment>
<dbReference type="RefSeq" id="WP_307228190.1">
    <property type="nucleotide sequence ID" value="NZ_JAUSVF010000001.1"/>
</dbReference>
<keyword evidence="2" id="KW-1185">Reference proteome</keyword>
<reference evidence="1 2" key="1">
    <citation type="submission" date="2023-07" db="EMBL/GenBank/DDBJ databases">
        <title>Genomic Encyclopedia of Type Strains, Phase IV (KMG-IV): sequencing the most valuable type-strain genomes for metagenomic binning, comparative biology and taxonomic classification.</title>
        <authorList>
            <person name="Goeker M."/>
        </authorList>
    </citation>
    <scope>NUCLEOTIDE SEQUENCE [LARGE SCALE GENOMIC DNA]</scope>
    <source>
        <strain evidence="1 2">DSM 1112</strain>
    </source>
</reference>
<accession>A0ABU0BN65</accession>
<dbReference type="EMBL" id="JAUSVF010000001">
    <property type="protein sequence ID" value="MDQ0319358.1"/>
    <property type="molecule type" value="Genomic_DNA"/>
</dbReference>
<proteinExistence type="predicted"/>
<organism evidence="1 2">
    <name type="scientific">Pararhizobium capsulatum DSM 1112</name>
    <dbReference type="NCBI Taxonomy" id="1121113"/>
    <lineage>
        <taxon>Bacteria</taxon>
        <taxon>Pseudomonadati</taxon>
        <taxon>Pseudomonadota</taxon>
        <taxon>Alphaproteobacteria</taxon>
        <taxon>Hyphomicrobiales</taxon>
        <taxon>Rhizobiaceae</taxon>
        <taxon>Rhizobium/Agrobacterium group</taxon>
        <taxon>Pararhizobium</taxon>
    </lineage>
</organism>
<evidence type="ECO:0008006" key="3">
    <source>
        <dbReference type="Google" id="ProtNLM"/>
    </source>
</evidence>
<evidence type="ECO:0000313" key="2">
    <source>
        <dbReference type="Proteomes" id="UP001230207"/>
    </source>
</evidence>
<dbReference type="Proteomes" id="UP001230207">
    <property type="component" value="Unassembled WGS sequence"/>
</dbReference>